<evidence type="ECO:0000256" key="2">
    <source>
        <dbReference type="SAM" id="Phobius"/>
    </source>
</evidence>
<feature type="compositionally biased region" description="Basic and acidic residues" evidence="1">
    <location>
        <begin position="205"/>
        <end position="225"/>
    </location>
</feature>
<dbReference type="RefSeq" id="WP_110924101.1">
    <property type="nucleotide sequence ID" value="NZ_QJSU01000010.1"/>
</dbReference>
<proteinExistence type="predicted"/>
<keyword evidence="2" id="KW-0812">Transmembrane</keyword>
<evidence type="ECO:0000256" key="1">
    <source>
        <dbReference type="SAM" id="MobiDB-lite"/>
    </source>
</evidence>
<feature type="transmembrane region" description="Helical" evidence="2">
    <location>
        <begin position="20"/>
        <end position="39"/>
    </location>
</feature>
<feature type="compositionally biased region" description="Polar residues" evidence="1">
    <location>
        <begin position="235"/>
        <end position="274"/>
    </location>
</feature>
<dbReference type="OrthoDB" id="6655985at2"/>
<accession>A0A2V4VGY0</accession>
<dbReference type="Proteomes" id="UP000247746">
    <property type="component" value="Unassembled WGS sequence"/>
</dbReference>
<feature type="compositionally biased region" description="Pro residues" evidence="1">
    <location>
        <begin position="299"/>
        <end position="313"/>
    </location>
</feature>
<reference evidence="3 4" key="1">
    <citation type="submission" date="2018-06" db="EMBL/GenBank/DDBJ databases">
        <title>Genomic Encyclopedia of Type Strains, Phase III (KMG-III): the genomes of soil and plant-associated and newly described type strains.</title>
        <authorList>
            <person name="Whitman W."/>
        </authorList>
    </citation>
    <scope>NUCLEOTIDE SEQUENCE [LARGE SCALE GENOMIC DNA]</scope>
    <source>
        <strain evidence="3 4">CECT 5889</strain>
    </source>
</reference>
<dbReference type="EMBL" id="QJSU01000010">
    <property type="protein sequence ID" value="PYE38035.1"/>
    <property type="molecule type" value="Genomic_DNA"/>
</dbReference>
<keyword evidence="2" id="KW-0472">Membrane</keyword>
<evidence type="ECO:0000313" key="4">
    <source>
        <dbReference type="Proteomes" id="UP000247746"/>
    </source>
</evidence>
<organism evidence="3 4">
    <name type="scientific">Psychrobacter fozii</name>
    <dbReference type="NCBI Taxonomy" id="198480"/>
    <lineage>
        <taxon>Bacteria</taxon>
        <taxon>Pseudomonadati</taxon>
        <taxon>Pseudomonadota</taxon>
        <taxon>Gammaproteobacteria</taxon>
        <taxon>Moraxellales</taxon>
        <taxon>Moraxellaceae</taxon>
        <taxon>Psychrobacter</taxon>
    </lineage>
</organism>
<keyword evidence="2" id="KW-1133">Transmembrane helix</keyword>
<name>A0A2V4VGY0_9GAMM</name>
<feature type="compositionally biased region" description="Basic and acidic residues" evidence="1">
    <location>
        <begin position="275"/>
        <end position="290"/>
    </location>
</feature>
<feature type="region of interest" description="Disordered" evidence="1">
    <location>
        <begin position="205"/>
        <end position="360"/>
    </location>
</feature>
<protein>
    <submittedName>
        <fullName evidence="3">Uncharacterized protein</fullName>
    </submittedName>
</protein>
<evidence type="ECO:0000313" key="3">
    <source>
        <dbReference type="EMBL" id="PYE38035.1"/>
    </source>
</evidence>
<dbReference type="AlphaFoldDB" id="A0A2V4VGY0"/>
<sequence length="360" mass="39549">MAASRPTPHSASQSYRRQALIWLVVTLLLGVLTALIWMFSQTPAMGAKIENAPISAPETLSTELEQPLKIESLHELDTDVQPLSFDAAIQDLRNYPDEFKDKGYLLANKGKWTVQVMNVAENDVIINYLEGRKDRSKFAYFRYLDDEKQMRYMLTYGLMSSPQEAVGAAKLIDFRLPADVRVLPEEINRYVGIIDNYTRADPMKDLSTKRTRSIDLKPTKREVPVRQKKPVAETAESNTNGNESIRQSADTSDTLSVNEQRTVVNEEQSSSVTTTKDDGATSKAEQDNKKPASGADTTPPKPPVVPTPKPPTATPKSPVVPAAKTPSTANSANSSNTTANANTPKNGNDSIKALIEAKSN</sequence>
<comment type="caution">
    <text evidence="3">The sequence shown here is derived from an EMBL/GenBank/DDBJ whole genome shotgun (WGS) entry which is preliminary data.</text>
</comment>
<gene>
    <name evidence="3" type="ORF">DFP82_110116</name>
</gene>
<feature type="compositionally biased region" description="Low complexity" evidence="1">
    <location>
        <begin position="314"/>
        <end position="346"/>
    </location>
</feature>
<keyword evidence="4" id="KW-1185">Reference proteome</keyword>